<keyword evidence="2 4" id="KW-0238">DNA-binding</keyword>
<keyword evidence="3" id="KW-0804">Transcription</keyword>
<dbReference type="Gene3D" id="1.10.10.60">
    <property type="entry name" value="Homeodomain-like"/>
    <property type="match status" value="1"/>
</dbReference>
<comment type="caution">
    <text evidence="6">The sequence shown here is derived from an EMBL/GenBank/DDBJ whole genome shotgun (WGS) entry which is preliminary data.</text>
</comment>
<evidence type="ECO:0000313" key="7">
    <source>
        <dbReference type="Proteomes" id="UP001597059"/>
    </source>
</evidence>
<dbReference type="Gene3D" id="1.10.357.10">
    <property type="entry name" value="Tetracycline Repressor, domain 2"/>
    <property type="match status" value="1"/>
</dbReference>
<evidence type="ECO:0000256" key="2">
    <source>
        <dbReference type="ARBA" id="ARBA00023125"/>
    </source>
</evidence>
<dbReference type="PROSITE" id="PS01081">
    <property type="entry name" value="HTH_TETR_1"/>
    <property type="match status" value="1"/>
</dbReference>
<evidence type="ECO:0000256" key="3">
    <source>
        <dbReference type="ARBA" id="ARBA00023163"/>
    </source>
</evidence>
<dbReference type="SUPFAM" id="SSF48498">
    <property type="entry name" value="Tetracyclin repressor-like, C-terminal domain"/>
    <property type="match status" value="1"/>
</dbReference>
<dbReference type="RefSeq" id="WP_377366864.1">
    <property type="nucleotide sequence ID" value="NZ_JBHTMN010000011.1"/>
</dbReference>
<name>A0ABW4B4J7_9GAMM</name>
<evidence type="ECO:0000256" key="1">
    <source>
        <dbReference type="ARBA" id="ARBA00023015"/>
    </source>
</evidence>
<sequence>MARTGRPREFDRDKAIDAAMNAFWERGFESTSLSELRDLLNLSSASFYAAFGSKKSLYEECLKRYSETCGEVTSYLVDLSKSPREAMSDMLKHTIQIQTSSTSPLGCMAVLSGIHCSEDNKEVEELAFTVRKQTRDAILGCVKRGVEQGELPVATDIETYTLMLDSFVKGIAIQAKDGASSDALLKAADCLLLSWKQA</sequence>
<accession>A0ABW4B4J7</accession>
<organism evidence="6 7">
    <name type="scientific">Rhodanobacter aciditrophus</name>
    <dbReference type="NCBI Taxonomy" id="1623218"/>
    <lineage>
        <taxon>Bacteria</taxon>
        <taxon>Pseudomonadati</taxon>
        <taxon>Pseudomonadota</taxon>
        <taxon>Gammaproteobacteria</taxon>
        <taxon>Lysobacterales</taxon>
        <taxon>Rhodanobacteraceae</taxon>
        <taxon>Rhodanobacter</taxon>
    </lineage>
</organism>
<keyword evidence="7" id="KW-1185">Reference proteome</keyword>
<keyword evidence="1" id="KW-0805">Transcription regulation</keyword>
<reference evidence="7" key="1">
    <citation type="journal article" date="2019" name="Int. J. Syst. Evol. Microbiol.">
        <title>The Global Catalogue of Microorganisms (GCM) 10K type strain sequencing project: providing services to taxonomists for standard genome sequencing and annotation.</title>
        <authorList>
            <consortium name="The Broad Institute Genomics Platform"/>
            <consortium name="The Broad Institute Genome Sequencing Center for Infectious Disease"/>
            <person name="Wu L."/>
            <person name="Ma J."/>
        </authorList>
    </citation>
    <scope>NUCLEOTIDE SEQUENCE [LARGE SCALE GENOMIC DNA]</scope>
    <source>
        <strain evidence="7">JCM 30774</strain>
    </source>
</reference>
<dbReference type="PANTHER" id="PTHR47506">
    <property type="entry name" value="TRANSCRIPTIONAL REGULATORY PROTEIN"/>
    <property type="match status" value="1"/>
</dbReference>
<proteinExistence type="predicted"/>
<dbReference type="InterPro" id="IPR009057">
    <property type="entry name" value="Homeodomain-like_sf"/>
</dbReference>
<feature type="domain" description="HTH tetR-type" evidence="5">
    <location>
        <begin position="9"/>
        <end position="69"/>
    </location>
</feature>
<dbReference type="Proteomes" id="UP001597059">
    <property type="component" value="Unassembled WGS sequence"/>
</dbReference>
<dbReference type="PROSITE" id="PS50977">
    <property type="entry name" value="HTH_TETR_2"/>
    <property type="match status" value="1"/>
</dbReference>
<evidence type="ECO:0000259" key="5">
    <source>
        <dbReference type="PROSITE" id="PS50977"/>
    </source>
</evidence>
<dbReference type="SUPFAM" id="SSF46689">
    <property type="entry name" value="Homeodomain-like"/>
    <property type="match status" value="1"/>
</dbReference>
<protein>
    <submittedName>
        <fullName evidence="6">TetR/AcrR family transcriptional regulator</fullName>
    </submittedName>
</protein>
<dbReference type="EMBL" id="JBHTMN010000011">
    <property type="protein sequence ID" value="MFD1383515.1"/>
    <property type="molecule type" value="Genomic_DNA"/>
</dbReference>
<evidence type="ECO:0000313" key="6">
    <source>
        <dbReference type="EMBL" id="MFD1383515.1"/>
    </source>
</evidence>
<dbReference type="InterPro" id="IPR023772">
    <property type="entry name" value="DNA-bd_HTH_TetR-type_CS"/>
</dbReference>
<dbReference type="PANTHER" id="PTHR47506:SF1">
    <property type="entry name" value="HTH-TYPE TRANSCRIPTIONAL REGULATOR YJDC"/>
    <property type="match status" value="1"/>
</dbReference>
<evidence type="ECO:0000256" key="4">
    <source>
        <dbReference type="PROSITE-ProRule" id="PRU00335"/>
    </source>
</evidence>
<gene>
    <name evidence="6" type="ORF">ACFQ45_09065</name>
</gene>
<dbReference type="InterPro" id="IPR001647">
    <property type="entry name" value="HTH_TetR"/>
</dbReference>
<dbReference type="Pfam" id="PF00440">
    <property type="entry name" value="TetR_N"/>
    <property type="match status" value="1"/>
</dbReference>
<dbReference type="InterPro" id="IPR036271">
    <property type="entry name" value="Tet_transcr_reg_TetR-rel_C_sf"/>
</dbReference>
<feature type="DNA-binding region" description="H-T-H motif" evidence="4">
    <location>
        <begin position="32"/>
        <end position="51"/>
    </location>
</feature>